<dbReference type="PANTHER" id="PTHR38589:SF1">
    <property type="entry name" value="BLR0621 PROTEIN"/>
    <property type="match status" value="1"/>
</dbReference>
<gene>
    <name evidence="2" type="ORF">SAMN05216276_106746</name>
</gene>
<evidence type="ECO:0000313" key="3">
    <source>
        <dbReference type="Proteomes" id="UP000198282"/>
    </source>
</evidence>
<dbReference type="GO" id="GO:0016740">
    <property type="term" value="F:transferase activity"/>
    <property type="evidence" value="ECO:0007669"/>
    <property type="project" value="InterPro"/>
</dbReference>
<keyword evidence="3" id="KW-1185">Reference proteome</keyword>
<dbReference type="PANTHER" id="PTHR38589">
    <property type="entry name" value="BLR0621 PROTEIN"/>
    <property type="match status" value="1"/>
</dbReference>
<dbReference type="Proteomes" id="UP000198282">
    <property type="component" value="Unassembled WGS sequence"/>
</dbReference>
<protein>
    <submittedName>
        <fullName evidence="2">L,D-peptidoglycan transpeptidase YkuD, ErfK/YbiS/YcfS/YnhG family</fullName>
    </submittedName>
</protein>
<feature type="domain" description="L,D-TPase catalytic" evidence="1">
    <location>
        <begin position="76"/>
        <end position="226"/>
    </location>
</feature>
<dbReference type="EMBL" id="FZOD01000067">
    <property type="protein sequence ID" value="SNT57741.1"/>
    <property type="molecule type" value="Genomic_DNA"/>
</dbReference>
<dbReference type="InterPro" id="IPR005490">
    <property type="entry name" value="LD_TPept_cat_dom"/>
</dbReference>
<reference evidence="2 3" key="1">
    <citation type="submission" date="2017-06" db="EMBL/GenBank/DDBJ databases">
        <authorList>
            <person name="Kim H.J."/>
            <person name="Triplett B.A."/>
        </authorList>
    </citation>
    <scope>NUCLEOTIDE SEQUENCE [LARGE SCALE GENOMIC DNA]</scope>
    <source>
        <strain evidence="2 3">CGMCC 4.2132</strain>
    </source>
</reference>
<proteinExistence type="predicted"/>
<name>A0A239NS39_9ACTN</name>
<dbReference type="OrthoDB" id="4853485at2"/>
<evidence type="ECO:0000313" key="2">
    <source>
        <dbReference type="EMBL" id="SNT57741.1"/>
    </source>
</evidence>
<evidence type="ECO:0000259" key="1">
    <source>
        <dbReference type="Pfam" id="PF03734"/>
    </source>
</evidence>
<organism evidence="2 3">
    <name type="scientific">Streptosporangium subroseum</name>
    <dbReference type="NCBI Taxonomy" id="106412"/>
    <lineage>
        <taxon>Bacteria</taxon>
        <taxon>Bacillati</taxon>
        <taxon>Actinomycetota</taxon>
        <taxon>Actinomycetes</taxon>
        <taxon>Streptosporangiales</taxon>
        <taxon>Streptosporangiaceae</taxon>
        <taxon>Streptosporangium</taxon>
    </lineage>
</organism>
<accession>A0A239NS39</accession>
<dbReference type="Pfam" id="PF03734">
    <property type="entry name" value="YkuD"/>
    <property type="match status" value="1"/>
</dbReference>
<dbReference type="AlphaFoldDB" id="A0A239NS39"/>
<sequence>MNTANQGAPTDTRTTSVRVSAVLLALVMIFSGAAVARAVSASASALPPASQGRQLITVTADSYQKTTATLIAYTAEGDRWVKTYGPWTANVGKSGIAPPGQKREGDGRTPSGTYGFDFMFGVKPDPGVKFPYRQAFSYDKWNDDSASPLYNKWVDSRHADPGVAPENMVTLPAYNYGAVIAYNTKEHTPHLGSAIFLHISNGGPTTGCVSLPVDKLLQVLRWMDPKHSPQIDISVA</sequence>